<name>A0ABV7YCE5_9ACTN</name>
<keyword evidence="2" id="KW-1185">Reference proteome</keyword>
<protein>
    <submittedName>
        <fullName evidence="1">PhzF family phenazine biosynthesis protein</fullName>
    </submittedName>
</protein>
<dbReference type="RefSeq" id="WP_205113646.1">
    <property type="nucleotide sequence ID" value="NZ_JAFBCM010000001.1"/>
</dbReference>
<comment type="caution">
    <text evidence="1">The sequence shown here is derived from an EMBL/GenBank/DDBJ whole genome shotgun (WGS) entry which is preliminary data.</text>
</comment>
<gene>
    <name evidence="1" type="ORF">ACFOUW_18425</name>
</gene>
<dbReference type="Gene3D" id="3.10.310.10">
    <property type="entry name" value="Diaminopimelate Epimerase, Chain A, domain 1"/>
    <property type="match status" value="2"/>
</dbReference>
<sequence length="285" mass="29615">MAELTYEIVDVFTDQAFAGNPLAVVLGADSLSGSQLQTLAREFNLSETVFPLRPTVAGADYRVRIFTPAAELPFAGHPCVGCAVTLARLGLLEHGTRVQECGAGLIPMEVLGNQATLSGGPVSVGPELSPSPLLSVVGLMESDFVGPAPRTTSAGIPHTFLSVSPSSVSRAVLDLAASREHDVPRVTVFSWNAEARRSHARMFDPGHGVLEDPATGSSALAFGVYLVASGLVPPSGETPYGIDQGAEMGRPSLLCCTVEAENGLATRTTVTGQVVPIARGTIRIP</sequence>
<organism evidence="1 2">
    <name type="scientific">Tenggerimyces flavus</name>
    <dbReference type="NCBI Taxonomy" id="1708749"/>
    <lineage>
        <taxon>Bacteria</taxon>
        <taxon>Bacillati</taxon>
        <taxon>Actinomycetota</taxon>
        <taxon>Actinomycetes</taxon>
        <taxon>Propionibacteriales</taxon>
        <taxon>Nocardioidaceae</taxon>
        <taxon>Tenggerimyces</taxon>
    </lineage>
</organism>
<dbReference type="Proteomes" id="UP001595699">
    <property type="component" value="Unassembled WGS sequence"/>
</dbReference>
<dbReference type="EMBL" id="JBHRZH010000016">
    <property type="protein sequence ID" value="MFC3762823.1"/>
    <property type="molecule type" value="Genomic_DNA"/>
</dbReference>
<evidence type="ECO:0000313" key="1">
    <source>
        <dbReference type="EMBL" id="MFC3762823.1"/>
    </source>
</evidence>
<accession>A0ABV7YCE5</accession>
<dbReference type="InterPro" id="IPR003719">
    <property type="entry name" value="Phenazine_PhzF-like"/>
</dbReference>
<dbReference type="NCBIfam" id="TIGR00654">
    <property type="entry name" value="PhzF_family"/>
    <property type="match status" value="1"/>
</dbReference>
<reference evidence="2" key="1">
    <citation type="journal article" date="2019" name="Int. J. Syst. Evol. Microbiol.">
        <title>The Global Catalogue of Microorganisms (GCM) 10K type strain sequencing project: providing services to taxonomists for standard genome sequencing and annotation.</title>
        <authorList>
            <consortium name="The Broad Institute Genomics Platform"/>
            <consortium name="The Broad Institute Genome Sequencing Center for Infectious Disease"/>
            <person name="Wu L."/>
            <person name="Ma J."/>
        </authorList>
    </citation>
    <scope>NUCLEOTIDE SEQUENCE [LARGE SCALE GENOMIC DNA]</scope>
    <source>
        <strain evidence="2">CGMCC 4.7241</strain>
    </source>
</reference>
<evidence type="ECO:0000313" key="2">
    <source>
        <dbReference type="Proteomes" id="UP001595699"/>
    </source>
</evidence>
<dbReference type="Pfam" id="PF02567">
    <property type="entry name" value="PhzC-PhzF"/>
    <property type="match status" value="1"/>
</dbReference>
<dbReference type="PANTHER" id="PTHR13774">
    <property type="entry name" value="PHENAZINE BIOSYNTHESIS PROTEIN"/>
    <property type="match status" value="1"/>
</dbReference>
<proteinExistence type="predicted"/>
<dbReference type="SUPFAM" id="SSF54506">
    <property type="entry name" value="Diaminopimelate epimerase-like"/>
    <property type="match status" value="1"/>
</dbReference>
<dbReference type="PANTHER" id="PTHR13774:SF32">
    <property type="entry name" value="ANTISENSE-ENHANCING SEQUENCE 1"/>
    <property type="match status" value="1"/>
</dbReference>
<dbReference type="PIRSF" id="PIRSF016184">
    <property type="entry name" value="PhzC_PhzF"/>
    <property type="match status" value="1"/>
</dbReference>